<comment type="caution">
    <text evidence="1">The sequence shown here is derived from an EMBL/GenBank/DDBJ whole genome shotgun (WGS) entry which is preliminary data.</text>
</comment>
<sequence>MNKILQEDAKYIGRDFPAELIEYSKTQGSFVYDAKGNK</sequence>
<name>A0A0G0AMN8_9BACT</name>
<evidence type="ECO:0000313" key="1">
    <source>
        <dbReference type="EMBL" id="KKP58094.1"/>
    </source>
</evidence>
<protein>
    <submittedName>
        <fullName evidence="1">Uncharacterized protein</fullName>
    </submittedName>
</protein>
<accession>A0A0G0AMN8</accession>
<feature type="non-terminal residue" evidence="1">
    <location>
        <position position="38"/>
    </location>
</feature>
<evidence type="ECO:0000313" key="2">
    <source>
        <dbReference type="Proteomes" id="UP000034176"/>
    </source>
</evidence>
<reference evidence="1 2" key="1">
    <citation type="journal article" date="2015" name="Nature">
        <title>rRNA introns, odd ribosomes, and small enigmatic genomes across a large radiation of phyla.</title>
        <authorList>
            <person name="Brown C.T."/>
            <person name="Hug L.A."/>
            <person name="Thomas B.C."/>
            <person name="Sharon I."/>
            <person name="Castelle C.J."/>
            <person name="Singh A."/>
            <person name="Wilkins M.J."/>
            <person name="Williams K.H."/>
            <person name="Banfield J.F."/>
        </authorList>
    </citation>
    <scope>NUCLEOTIDE SEQUENCE [LARGE SCALE GENOMIC DNA]</scope>
</reference>
<organism evidence="1 2">
    <name type="scientific">Candidatus Gottesmanbacteria bacterium GW2011_GWA1_34_13</name>
    <dbReference type="NCBI Taxonomy" id="1618434"/>
    <lineage>
        <taxon>Bacteria</taxon>
        <taxon>Candidatus Gottesmaniibacteriota</taxon>
    </lineage>
</organism>
<dbReference type="STRING" id="1618434.UR52_C0022G0001"/>
<dbReference type="Proteomes" id="UP000034176">
    <property type="component" value="Unassembled WGS sequence"/>
</dbReference>
<proteinExistence type="predicted"/>
<gene>
    <name evidence="1" type="ORF">UR52_C0022G0001</name>
</gene>
<dbReference type="AlphaFoldDB" id="A0A0G0AMN8"/>
<dbReference type="EMBL" id="LBPN01000022">
    <property type="protein sequence ID" value="KKP58094.1"/>
    <property type="molecule type" value="Genomic_DNA"/>
</dbReference>